<dbReference type="Gene3D" id="3.30.70.1320">
    <property type="entry name" value="Multidrug efflux transporter AcrB pore domain like"/>
    <property type="match status" value="1"/>
</dbReference>
<feature type="transmembrane region" description="Helical" evidence="1">
    <location>
        <begin position="857"/>
        <end position="877"/>
    </location>
</feature>
<dbReference type="Proteomes" id="UP001162891">
    <property type="component" value="Chromosome"/>
</dbReference>
<dbReference type="EMBL" id="AP025591">
    <property type="protein sequence ID" value="BDG01262.1"/>
    <property type="molecule type" value="Genomic_DNA"/>
</dbReference>
<dbReference type="Pfam" id="PF00873">
    <property type="entry name" value="ACR_tran"/>
    <property type="match status" value="1"/>
</dbReference>
<evidence type="ECO:0000313" key="3">
    <source>
        <dbReference type="Proteomes" id="UP001162891"/>
    </source>
</evidence>
<keyword evidence="1" id="KW-0812">Transmembrane</keyword>
<protein>
    <submittedName>
        <fullName evidence="2">Multidrug transporter</fullName>
    </submittedName>
</protein>
<dbReference type="SUPFAM" id="SSF82866">
    <property type="entry name" value="Multidrug efflux transporter AcrB transmembrane domain"/>
    <property type="match status" value="2"/>
</dbReference>
<dbReference type="Gene3D" id="3.30.70.1440">
    <property type="entry name" value="Multidrug efflux transporter AcrB pore domain"/>
    <property type="match status" value="1"/>
</dbReference>
<feature type="transmembrane region" description="Helical" evidence="1">
    <location>
        <begin position="338"/>
        <end position="357"/>
    </location>
</feature>
<gene>
    <name evidence="2" type="ORF">AMOR_02580</name>
</gene>
<dbReference type="Gene3D" id="1.20.1640.10">
    <property type="entry name" value="Multidrug efflux transporter AcrB transmembrane domain"/>
    <property type="match status" value="2"/>
</dbReference>
<sequence>MSLSTPFIRRPVMTTLVMAGILAFGSAAYRLLPVSDLPNVDFPTIQVSAALPGASPETMASSVATPLERQFTTIAGLASMSSTSTLGATQITLQFDLSRNLDAAAQDVQSSISAASRQLPPNLPTPPTYQKVNPADMPILYLALTSQTLPLSQIDEYGETLMAQRISSVPGVAQVQVFGSQKYAVRIQLDPQQLVSRGLGIDEVASAVEAANVNLPTGTLYGPTKAVTVQATGQLTEAAQYAPLVVAWRNGSPVRLSDVGRAQDSVENDKTAAWYATHHGTSRSIVLAIQRQPGTNTVEVAGAVKRLLPQMETQLPRSVNVAVLFDRSLPIEASVHDVKLTLVLTLLLVVGVIFLFLRNVRATVIPSLALPMSIVGTFAVMWLLGFSLDNLSLMALTLSVGFVVDDAIVMLENVVRHVELGEPPREAALKGAREIGFTIVSMTISLSAVFIPVLFMGGIVGRLFHEFAVTIGVAILVSGFVSLSLTPMLCARLLRERSERPPGRFYRVTERGFDAMLAAYGRGLRWSLDHRRAVVAVTALALVAMIPLFAAVPKGFLPSEDTGQIFAFTEAAQGVSWEAMAQHQLALTEIGIQDPAVEGLMSSAGARGASGSNTGVMFMRLGPRGQRPSVDRIIERLRPKLMQVPGIRAYLQNPPPIRIGGQLTKSQYQVTLQDPDTAELYKAAPQLEARMRKLAGLRDVTSDLQLTSPQVTLDIDRDRAASYGVSPQTIEDALYTAYGSRQVSTIYTPVNEYQVIVELEPRYQADPAALRLLQVRAPSGQLVPLESLARLVPGVGPLSVSHSGQLPAVTISFNLDPGASLGTAVSEVNAAAHEILPPTVTTRFQGIADAFQSSLSGLGWLLLLAVLVIYLVLGILYESYIHPITILTALPFAGFGALLTLLLFRTELSIYAFVGVIMLVGLVKKNGIMMIDFAIGERARGRGAREAIEDACRIRFRPIMMTTLAALMGTLPIALGFGAGSESRRPLGLSVVGGLLFSQLLTLFVTPVFYVYMEELSEWLARIRHRRLHVVGEGEPGAAPGEPRPARAR</sequence>
<dbReference type="SUPFAM" id="SSF82714">
    <property type="entry name" value="Multidrug efflux transporter AcrB TolC docking domain, DN and DC subdomains"/>
    <property type="match status" value="2"/>
</dbReference>
<dbReference type="PANTHER" id="PTHR32063">
    <property type="match status" value="1"/>
</dbReference>
<feature type="transmembrane region" description="Helical" evidence="1">
    <location>
        <begin position="910"/>
        <end position="935"/>
    </location>
</feature>
<dbReference type="Gene3D" id="3.30.2090.10">
    <property type="entry name" value="Multidrug efflux transporter AcrB TolC docking domain, DN and DC subdomains"/>
    <property type="match status" value="2"/>
</dbReference>
<dbReference type="InterPro" id="IPR001036">
    <property type="entry name" value="Acrflvin-R"/>
</dbReference>
<dbReference type="Gene3D" id="3.30.70.1430">
    <property type="entry name" value="Multidrug efflux transporter AcrB pore domain"/>
    <property type="match status" value="2"/>
</dbReference>
<keyword evidence="3" id="KW-1185">Reference proteome</keyword>
<proteinExistence type="predicted"/>
<keyword evidence="1" id="KW-0472">Membrane</keyword>
<organism evidence="2 3">
    <name type="scientific">Anaeromyxobacter oryzae</name>
    <dbReference type="NCBI Taxonomy" id="2918170"/>
    <lineage>
        <taxon>Bacteria</taxon>
        <taxon>Pseudomonadati</taxon>
        <taxon>Myxococcota</taxon>
        <taxon>Myxococcia</taxon>
        <taxon>Myxococcales</taxon>
        <taxon>Cystobacterineae</taxon>
        <taxon>Anaeromyxobacteraceae</taxon>
        <taxon>Anaeromyxobacter</taxon>
    </lineage>
</organism>
<dbReference type="PRINTS" id="PR00702">
    <property type="entry name" value="ACRIFLAVINRP"/>
</dbReference>
<reference evidence="3" key="1">
    <citation type="journal article" date="2022" name="Int. J. Syst. Evol. Microbiol.">
        <title>Anaeromyxobacter oryzae sp. nov., Anaeromyxobacter diazotrophicus sp. nov. and Anaeromyxobacter paludicola sp. nov., isolated from paddy soils.</title>
        <authorList>
            <person name="Itoh H."/>
            <person name="Xu Z."/>
            <person name="Mise K."/>
            <person name="Masuda Y."/>
            <person name="Ushijima N."/>
            <person name="Hayakawa C."/>
            <person name="Shiratori Y."/>
            <person name="Senoo K."/>
        </authorList>
    </citation>
    <scope>NUCLEOTIDE SEQUENCE [LARGE SCALE GENOMIC DNA]</scope>
    <source>
        <strain evidence="3">Red232</strain>
    </source>
</reference>
<evidence type="ECO:0000256" key="1">
    <source>
        <dbReference type="SAM" id="Phobius"/>
    </source>
</evidence>
<keyword evidence="1" id="KW-1133">Transmembrane helix</keyword>
<accession>A0ABM7WP70</accession>
<dbReference type="RefSeq" id="WP_248357654.1">
    <property type="nucleotide sequence ID" value="NZ_AP025591.1"/>
</dbReference>
<feature type="transmembrane region" description="Helical" evidence="1">
    <location>
        <begin position="884"/>
        <end position="904"/>
    </location>
</feature>
<feature type="transmembrane region" description="Helical" evidence="1">
    <location>
        <begin position="956"/>
        <end position="975"/>
    </location>
</feature>
<evidence type="ECO:0000313" key="2">
    <source>
        <dbReference type="EMBL" id="BDG01262.1"/>
    </source>
</evidence>
<feature type="transmembrane region" description="Helical" evidence="1">
    <location>
        <begin position="364"/>
        <end position="385"/>
    </location>
</feature>
<dbReference type="SUPFAM" id="SSF82693">
    <property type="entry name" value="Multidrug efflux transporter AcrB pore domain, PN1, PN2, PC1 and PC2 subdomains"/>
    <property type="match status" value="3"/>
</dbReference>
<name>A0ABM7WP70_9BACT</name>
<feature type="transmembrane region" description="Helical" evidence="1">
    <location>
        <begin position="987"/>
        <end position="1012"/>
    </location>
</feature>
<feature type="transmembrane region" description="Helical" evidence="1">
    <location>
        <begin position="12"/>
        <end position="32"/>
    </location>
</feature>
<feature type="transmembrane region" description="Helical" evidence="1">
    <location>
        <begin position="391"/>
        <end position="415"/>
    </location>
</feature>
<dbReference type="InterPro" id="IPR027463">
    <property type="entry name" value="AcrB_DN_DC_subdom"/>
</dbReference>
<feature type="transmembrane region" description="Helical" evidence="1">
    <location>
        <begin position="533"/>
        <end position="552"/>
    </location>
</feature>
<feature type="transmembrane region" description="Helical" evidence="1">
    <location>
        <begin position="467"/>
        <end position="494"/>
    </location>
</feature>
<feature type="transmembrane region" description="Helical" evidence="1">
    <location>
        <begin position="435"/>
        <end position="455"/>
    </location>
</feature>
<dbReference type="PANTHER" id="PTHR32063:SF21">
    <property type="entry name" value="MULTIDRUG RESISTANCE PROTEIN MDTB"/>
    <property type="match status" value="1"/>
</dbReference>